<evidence type="ECO:0000256" key="6">
    <source>
        <dbReference type="SAM" id="Phobius"/>
    </source>
</evidence>
<evidence type="ECO:0000256" key="1">
    <source>
        <dbReference type="ARBA" id="ARBA00004141"/>
    </source>
</evidence>
<sequence length="313" mass="33265">MTRPPELPQHARTVATKQPKLTSVMALKLVLTAVFWGGSFIAGKIIAASLPLMAAAFGRFFVASILLVGVAYHSEGGLPRLNRKQILTTAALGLSGIFLYNLFFFGALARIPAGRTALFIALNPVVTALAARLVLGDHLNARQWLGIGVAMLGSVIVIVKGDFAGAWHDLSQAFGIGEMLICLAVLSWVAYTLISRTALSLSPIAATTYASLWGLLFMAIGAADDILSLDWIGLDWQVWVSLFYIGALGTVAAFIWYYQGIKAVGPARTAVFTNLVPISAVLLSAVLLDEPILISMLIGGALSLIGVSLTNRR</sequence>
<feature type="transmembrane region" description="Helical" evidence="6">
    <location>
        <begin position="21"/>
        <end position="46"/>
    </location>
</feature>
<feature type="transmembrane region" description="Helical" evidence="6">
    <location>
        <begin position="206"/>
        <end position="224"/>
    </location>
</feature>
<evidence type="ECO:0000256" key="4">
    <source>
        <dbReference type="ARBA" id="ARBA00022989"/>
    </source>
</evidence>
<dbReference type="EMBL" id="JACDXW010000004">
    <property type="protein sequence ID" value="MCB5363942.1"/>
    <property type="molecule type" value="Genomic_DNA"/>
</dbReference>
<evidence type="ECO:0000259" key="7">
    <source>
        <dbReference type="Pfam" id="PF00892"/>
    </source>
</evidence>
<dbReference type="InterPro" id="IPR000620">
    <property type="entry name" value="EamA_dom"/>
</dbReference>
<protein>
    <submittedName>
        <fullName evidence="8">DMT family transporter</fullName>
    </submittedName>
</protein>
<proteinExistence type="inferred from homology"/>
<dbReference type="Proteomes" id="UP000776983">
    <property type="component" value="Unassembled WGS sequence"/>
</dbReference>
<feature type="transmembrane region" description="Helical" evidence="6">
    <location>
        <begin position="52"/>
        <end position="74"/>
    </location>
</feature>
<dbReference type="PANTHER" id="PTHR32322:SF2">
    <property type="entry name" value="EAMA DOMAIN-CONTAINING PROTEIN"/>
    <property type="match status" value="1"/>
</dbReference>
<feature type="domain" description="EamA" evidence="7">
    <location>
        <begin position="27"/>
        <end position="158"/>
    </location>
</feature>
<organism evidence="8 9">
    <name type="scientific">Mesopusillimonas faecipullorum</name>
    <dbReference type="NCBI Taxonomy" id="2755040"/>
    <lineage>
        <taxon>Bacteria</taxon>
        <taxon>Pseudomonadati</taxon>
        <taxon>Pseudomonadota</taxon>
        <taxon>Betaproteobacteria</taxon>
        <taxon>Burkholderiales</taxon>
        <taxon>Alcaligenaceae</taxon>
        <taxon>Mesopusillimonas</taxon>
    </lineage>
</organism>
<feature type="transmembrane region" description="Helical" evidence="6">
    <location>
        <begin position="292"/>
        <end position="310"/>
    </location>
</feature>
<feature type="transmembrane region" description="Helical" evidence="6">
    <location>
        <begin position="236"/>
        <end position="257"/>
    </location>
</feature>
<gene>
    <name evidence="8" type="ORF">H0484_09310</name>
</gene>
<accession>A0ABS8CD39</accession>
<dbReference type="InterPro" id="IPR050638">
    <property type="entry name" value="AA-Vitamin_Transporters"/>
</dbReference>
<evidence type="ECO:0000256" key="2">
    <source>
        <dbReference type="ARBA" id="ARBA00007362"/>
    </source>
</evidence>
<feature type="domain" description="EamA" evidence="7">
    <location>
        <begin position="176"/>
        <end position="311"/>
    </location>
</feature>
<evidence type="ECO:0000313" key="9">
    <source>
        <dbReference type="Proteomes" id="UP000776983"/>
    </source>
</evidence>
<evidence type="ECO:0000256" key="5">
    <source>
        <dbReference type="ARBA" id="ARBA00023136"/>
    </source>
</evidence>
<evidence type="ECO:0000256" key="3">
    <source>
        <dbReference type="ARBA" id="ARBA00022692"/>
    </source>
</evidence>
<dbReference type="SUPFAM" id="SSF103481">
    <property type="entry name" value="Multidrug resistance efflux transporter EmrE"/>
    <property type="match status" value="2"/>
</dbReference>
<evidence type="ECO:0000313" key="8">
    <source>
        <dbReference type="EMBL" id="MCB5363942.1"/>
    </source>
</evidence>
<dbReference type="Gene3D" id="1.10.3730.20">
    <property type="match status" value="1"/>
</dbReference>
<keyword evidence="9" id="KW-1185">Reference proteome</keyword>
<dbReference type="PANTHER" id="PTHR32322">
    <property type="entry name" value="INNER MEMBRANE TRANSPORTER"/>
    <property type="match status" value="1"/>
</dbReference>
<feature type="transmembrane region" description="Helical" evidence="6">
    <location>
        <begin position="173"/>
        <end position="194"/>
    </location>
</feature>
<keyword evidence="4 6" id="KW-1133">Transmembrane helix</keyword>
<reference evidence="8 9" key="1">
    <citation type="submission" date="2020-07" db="EMBL/GenBank/DDBJ databases">
        <title>Pusillimonas sp. nov., isolated from poultry manure in Taiwan.</title>
        <authorList>
            <person name="Lin S.-Y."/>
            <person name="Tang Y.-S."/>
            <person name="Young C.-C."/>
        </authorList>
    </citation>
    <scope>NUCLEOTIDE SEQUENCE [LARGE SCALE GENOMIC DNA]</scope>
    <source>
        <strain evidence="8 9">CC-YST705</strain>
    </source>
</reference>
<feature type="transmembrane region" description="Helical" evidence="6">
    <location>
        <begin position="86"/>
        <end position="111"/>
    </location>
</feature>
<name>A0ABS8CD39_9BURK</name>
<feature type="transmembrane region" description="Helical" evidence="6">
    <location>
        <begin position="147"/>
        <end position="167"/>
    </location>
</feature>
<comment type="caution">
    <text evidence="8">The sequence shown here is derived from an EMBL/GenBank/DDBJ whole genome shotgun (WGS) entry which is preliminary data.</text>
</comment>
<feature type="transmembrane region" description="Helical" evidence="6">
    <location>
        <begin position="117"/>
        <end position="135"/>
    </location>
</feature>
<comment type="similarity">
    <text evidence="2">Belongs to the EamA transporter family.</text>
</comment>
<dbReference type="Pfam" id="PF00892">
    <property type="entry name" value="EamA"/>
    <property type="match status" value="2"/>
</dbReference>
<keyword evidence="3 6" id="KW-0812">Transmembrane</keyword>
<dbReference type="RefSeq" id="WP_226954307.1">
    <property type="nucleotide sequence ID" value="NZ_JACDXW010000004.1"/>
</dbReference>
<comment type="subcellular location">
    <subcellularLocation>
        <location evidence="1">Membrane</location>
        <topology evidence="1">Multi-pass membrane protein</topology>
    </subcellularLocation>
</comment>
<dbReference type="InterPro" id="IPR037185">
    <property type="entry name" value="EmrE-like"/>
</dbReference>
<keyword evidence="5 6" id="KW-0472">Membrane</keyword>
<feature type="transmembrane region" description="Helical" evidence="6">
    <location>
        <begin position="269"/>
        <end position="286"/>
    </location>
</feature>